<reference evidence="2" key="1">
    <citation type="journal article" date="2024" name="Proc. Natl. Acad. Sci. U.S.A.">
        <title>Extraordinary preservation of gene collinearity over three hundred million years revealed in homosporous lycophytes.</title>
        <authorList>
            <person name="Li C."/>
            <person name="Wickell D."/>
            <person name="Kuo L.Y."/>
            <person name="Chen X."/>
            <person name="Nie B."/>
            <person name="Liao X."/>
            <person name="Peng D."/>
            <person name="Ji J."/>
            <person name="Jenkins J."/>
            <person name="Williams M."/>
            <person name="Shu S."/>
            <person name="Plott C."/>
            <person name="Barry K."/>
            <person name="Rajasekar S."/>
            <person name="Grimwood J."/>
            <person name="Han X."/>
            <person name="Sun S."/>
            <person name="Hou Z."/>
            <person name="He W."/>
            <person name="Dai G."/>
            <person name="Sun C."/>
            <person name="Schmutz J."/>
            <person name="Leebens-Mack J.H."/>
            <person name="Li F.W."/>
            <person name="Wang L."/>
        </authorList>
    </citation>
    <scope>NUCLEOTIDE SEQUENCE [LARGE SCALE GENOMIC DNA]</scope>
    <source>
        <strain evidence="2">cv. PW_Plant_1</strain>
    </source>
</reference>
<sequence>MAMAGQEATNRQIILKHYVEGIMVKESDFELRDSKVLLLLHPGNRDVLVRNIYLSLDAYLRLLLDPTADSPYDREKPFSPGEVITGYGVSKVLASNYPEFKPNDYVVGITGWEDYSVIKEASTLRKIPQIGLPLSYFLGVLGMPGLTAYAGFYKVALPKSGDQLLVSGAAGAIGHLVGQFGKLAGCYVVGTAGSEEKERIGYDDAFNYRGETDLKAALKRHFPKKIDIYWDNVGGKMLEAVLKNMNKLGQIPVCGMISDYNLAKPEGISNLFHIVTKSLRMQGFAVTEYEHLYEEFTERVSGLLKDKKLVYFEDVSEGLEKAPRALIDLFEGKNIGKKIVKICDPDCKSLIYHGPTL</sequence>
<gene>
    <name evidence="1" type="ORF">O6H91_06G116600</name>
</gene>
<dbReference type="Proteomes" id="UP001162992">
    <property type="component" value="Chromosome 6"/>
</dbReference>
<name>A0ACC2DI12_DIPCM</name>
<proteinExistence type="predicted"/>
<accession>A0ACC2DI12</accession>
<evidence type="ECO:0000313" key="2">
    <source>
        <dbReference type="Proteomes" id="UP001162992"/>
    </source>
</evidence>
<organism evidence="1 2">
    <name type="scientific">Diphasiastrum complanatum</name>
    <name type="common">Issler's clubmoss</name>
    <name type="synonym">Lycopodium complanatum</name>
    <dbReference type="NCBI Taxonomy" id="34168"/>
    <lineage>
        <taxon>Eukaryota</taxon>
        <taxon>Viridiplantae</taxon>
        <taxon>Streptophyta</taxon>
        <taxon>Embryophyta</taxon>
        <taxon>Tracheophyta</taxon>
        <taxon>Lycopodiopsida</taxon>
        <taxon>Lycopodiales</taxon>
        <taxon>Lycopodiaceae</taxon>
        <taxon>Lycopodioideae</taxon>
        <taxon>Diphasiastrum</taxon>
    </lineage>
</organism>
<comment type="caution">
    <text evidence="1">The sequence shown here is derived from an EMBL/GenBank/DDBJ whole genome shotgun (WGS) entry which is preliminary data.</text>
</comment>
<dbReference type="EMBL" id="CM055097">
    <property type="protein sequence ID" value="KAJ7553878.1"/>
    <property type="molecule type" value="Genomic_DNA"/>
</dbReference>
<keyword evidence="2" id="KW-1185">Reference proteome</keyword>
<evidence type="ECO:0000313" key="1">
    <source>
        <dbReference type="EMBL" id="KAJ7553878.1"/>
    </source>
</evidence>
<protein>
    <submittedName>
        <fullName evidence="1">Uncharacterized protein</fullName>
    </submittedName>
</protein>